<name>X1FQI1_9ZZZZ</name>
<dbReference type="EMBL" id="BARU01014614">
    <property type="protein sequence ID" value="GAH34795.1"/>
    <property type="molecule type" value="Genomic_DNA"/>
</dbReference>
<sequence>ATFHVGQDSVDLFGKFFQKAQDSNAVIQGVAVDVYVEKTIVT</sequence>
<feature type="non-terminal residue" evidence="1">
    <location>
        <position position="1"/>
    </location>
</feature>
<reference evidence="1" key="1">
    <citation type="journal article" date="2014" name="Front. Microbiol.">
        <title>High frequency of phylogenetically diverse reductive dehalogenase-homologous genes in deep subseafloor sedimentary metagenomes.</title>
        <authorList>
            <person name="Kawai M."/>
            <person name="Futagami T."/>
            <person name="Toyoda A."/>
            <person name="Takaki Y."/>
            <person name="Nishi S."/>
            <person name="Hori S."/>
            <person name="Arai W."/>
            <person name="Tsubouchi T."/>
            <person name="Morono Y."/>
            <person name="Uchiyama I."/>
            <person name="Ito T."/>
            <person name="Fujiyama A."/>
            <person name="Inagaki F."/>
            <person name="Takami H."/>
        </authorList>
    </citation>
    <scope>NUCLEOTIDE SEQUENCE</scope>
    <source>
        <strain evidence="1">Expedition CK06-06</strain>
    </source>
</reference>
<organism evidence="1">
    <name type="scientific">marine sediment metagenome</name>
    <dbReference type="NCBI Taxonomy" id="412755"/>
    <lineage>
        <taxon>unclassified sequences</taxon>
        <taxon>metagenomes</taxon>
        <taxon>ecological metagenomes</taxon>
    </lineage>
</organism>
<proteinExistence type="predicted"/>
<protein>
    <submittedName>
        <fullName evidence="1">Uncharacterized protein</fullName>
    </submittedName>
</protein>
<dbReference type="AlphaFoldDB" id="X1FQI1"/>
<accession>X1FQI1</accession>
<evidence type="ECO:0000313" key="1">
    <source>
        <dbReference type="EMBL" id="GAH34795.1"/>
    </source>
</evidence>
<gene>
    <name evidence="1" type="ORF">S03H2_25683</name>
</gene>
<comment type="caution">
    <text evidence="1">The sequence shown here is derived from an EMBL/GenBank/DDBJ whole genome shotgun (WGS) entry which is preliminary data.</text>
</comment>